<dbReference type="InterPro" id="IPR022529">
    <property type="entry name" value="DUF3530"/>
</dbReference>
<evidence type="ECO:0000313" key="2">
    <source>
        <dbReference type="EMBL" id="MDC8833080.1"/>
    </source>
</evidence>
<evidence type="ECO:0000313" key="3">
    <source>
        <dbReference type="Proteomes" id="UP001218788"/>
    </source>
</evidence>
<comment type="caution">
    <text evidence="2">The sequence shown here is derived from an EMBL/GenBank/DDBJ whole genome shotgun (WGS) entry which is preliminary data.</text>
</comment>
<sequence length="275" mass="30413">MSRIITTVIVSLWLAVPAVCANTMDDLSRYFQDDELRSLAVADQQIPALEVEPSVPMVRGIAIVLVSTQSPSLNLDTGLVLADTLKQKGWRTLLVPTDFTQALATQSTVTDNPKPVANLLNSPIDYDSYRLQIIGLVNAAYQYASQYKGYTFIVAEGMTSAVLLDALHNNLLSAPDTLVSIGAFWPARQQNQALVDWLAQSTYPLLDISIPTLSHWQTATVQSRKEAAAVSLKPHYRQRMFTTNQYYGGASTRIPGTGSVWLGQEIYSWVRYLGW</sequence>
<organism evidence="2 3">
    <name type="scientific">Alteromonas gilva</name>
    <dbReference type="NCBI Taxonomy" id="2987522"/>
    <lineage>
        <taxon>Bacteria</taxon>
        <taxon>Pseudomonadati</taxon>
        <taxon>Pseudomonadota</taxon>
        <taxon>Gammaproteobacteria</taxon>
        <taxon>Alteromonadales</taxon>
        <taxon>Alteromonadaceae</taxon>
        <taxon>Alteromonas/Salinimonas group</taxon>
        <taxon>Alteromonas</taxon>
    </lineage>
</organism>
<dbReference type="Proteomes" id="UP001218788">
    <property type="component" value="Unassembled WGS sequence"/>
</dbReference>
<gene>
    <name evidence="2" type="ORF">OIK42_20175</name>
</gene>
<feature type="signal peptide" evidence="1">
    <location>
        <begin position="1"/>
        <end position="21"/>
    </location>
</feature>
<reference evidence="2 3" key="1">
    <citation type="submission" date="2022-10" db="EMBL/GenBank/DDBJ databases">
        <title>Alteromonas sp. chi3 Genome sequencing.</title>
        <authorList>
            <person name="Park S."/>
        </authorList>
    </citation>
    <scope>NUCLEOTIDE SEQUENCE [LARGE SCALE GENOMIC DNA]</scope>
    <source>
        <strain evidence="3">chi3</strain>
    </source>
</reference>
<keyword evidence="3" id="KW-1185">Reference proteome</keyword>
<protein>
    <submittedName>
        <fullName evidence="2">DUF3530 family protein</fullName>
    </submittedName>
</protein>
<dbReference type="EMBL" id="JAQQXP010000005">
    <property type="protein sequence ID" value="MDC8833080.1"/>
    <property type="molecule type" value="Genomic_DNA"/>
</dbReference>
<feature type="chain" id="PRO_5047176903" evidence="1">
    <location>
        <begin position="22"/>
        <end position="275"/>
    </location>
</feature>
<keyword evidence="1" id="KW-0732">Signal</keyword>
<dbReference type="Pfam" id="PF12048">
    <property type="entry name" value="DUF3530"/>
    <property type="match status" value="1"/>
</dbReference>
<dbReference type="RefSeq" id="WP_273643000.1">
    <property type="nucleotide sequence ID" value="NZ_JAQQXP010000005.1"/>
</dbReference>
<evidence type="ECO:0000256" key="1">
    <source>
        <dbReference type="SAM" id="SignalP"/>
    </source>
</evidence>
<proteinExistence type="predicted"/>
<name>A0ABT5L7Q2_9ALTE</name>
<accession>A0ABT5L7Q2</accession>